<dbReference type="Proteomes" id="UP000827721">
    <property type="component" value="Unassembled WGS sequence"/>
</dbReference>
<keyword evidence="8" id="KW-1185">Reference proteome</keyword>
<evidence type="ECO:0000256" key="5">
    <source>
        <dbReference type="ARBA" id="ARBA00023242"/>
    </source>
</evidence>
<organism evidence="7 8">
    <name type="scientific">Xanthoceras sorbifolium</name>
    <dbReference type="NCBI Taxonomy" id="99658"/>
    <lineage>
        <taxon>Eukaryota</taxon>
        <taxon>Viridiplantae</taxon>
        <taxon>Streptophyta</taxon>
        <taxon>Embryophyta</taxon>
        <taxon>Tracheophyta</taxon>
        <taxon>Spermatophyta</taxon>
        <taxon>Magnoliopsida</taxon>
        <taxon>eudicotyledons</taxon>
        <taxon>Gunneridae</taxon>
        <taxon>Pentapetalae</taxon>
        <taxon>rosids</taxon>
        <taxon>malvids</taxon>
        <taxon>Sapindales</taxon>
        <taxon>Sapindaceae</taxon>
        <taxon>Xanthoceroideae</taxon>
        <taxon>Xanthoceras</taxon>
    </lineage>
</organism>
<dbReference type="Pfam" id="PF00319">
    <property type="entry name" value="SRF-TF"/>
    <property type="match status" value="1"/>
</dbReference>
<evidence type="ECO:0000256" key="2">
    <source>
        <dbReference type="ARBA" id="ARBA00023015"/>
    </source>
</evidence>
<dbReference type="InterPro" id="IPR036879">
    <property type="entry name" value="TF_MADSbox_sf"/>
</dbReference>
<protein>
    <recommendedName>
        <fullName evidence="6">MADS-box domain-containing protein</fullName>
    </recommendedName>
</protein>
<comment type="caution">
    <text evidence="7">The sequence shown here is derived from an EMBL/GenBank/DDBJ whole genome shotgun (WGS) entry which is preliminary data.</text>
</comment>
<dbReference type="PRINTS" id="PR00404">
    <property type="entry name" value="MADSDOMAIN"/>
</dbReference>
<dbReference type="InterPro" id="IPR002100">
    <property type="entry name" value="TF_MADSbox"/>
</dbReference>
<sequence length="308" mass="34348">MGRVKIPLKKVENKICRHNSFSKRKNGLVKKAYELSTLCDVDVGLIIFSPAGKLFLFDGKRRTEKILKSYIGLPHHQRGRDMDSRMVDIQVQEIQDEISLRNVELEDVEKQLENFVKSLKCIKSITELEYHERMLEDTMKDISLHKEVLEKKGFSQLQAPSHSLHPQTASANNFMTGSPNYGLGWPQQHDSTQFLTINFTNSTAFQPIRCSSLHFICVNESDPFAETFPTSMAFIGANYSVGNAAPGDSDLLQSSMAFNNTGYPGGNIVSGGSDKHAPSMAFSGIKYLAGNKVNDGSDQFDYGFFSVS</sequence>
<dbReference type="EMBL" id="JAFEMO010000008">
    <property type="protein sequence ID" value="KAH7566655.1"/>
    <property type="molecule type" value="Genomic_DNA"/>
</dbReference>
<dbReference type="Gene3D" id="3.40.1810.10">
    <property type="entry name" value="Transcription factor, MADS-box"/>
    <property type="match status" value="1"/>
</dbReference>
<keyword evidence="3" id="KW-0238">DNA-binding</keyword>
<dbReference type="InterPro" id="IPR050142">
    <property type="entry name" value="MADS-box/MEF2_TF"/>
</dbReference>
<dbReference type="PANTHER" id="PTHR48019">
    <property type="entry name" value="SERUM RESPONSE FACTOR HOMOLOG"/>
    <property type="match status" value="1"/>
</dbReference>
<evidence type="ECO:0000313" key="8">
    <source>
        <dbReference type="Proteomes" id="UP000827721"/>
    </source>
</evidence>
<dbReference type="SMART" id="SM00432">
    <property type="entry name" value="MADS"/>
    <property type="match status" value="1"/>
</dbReference>
<accession>A0ABQ8HQN7</accession>
<evidence type="ECO:0000256" key="3">
    <source>
        <dbReference type="ARBA" id="ARBA00023125"/>
    </source>
</evidence>
<keyword evidence="4" id="KW-0804">Transcription</keyword>
<keyword evidence="2" id="KW-0805">Transcription regulation</keyword>
<reference evidence="7 8" key="1">
    <citation type="submission" date="2021-02" db="EMBL/GenBank/DDBJ databases">
        <title>Plant Genome Project.</title>
        <authorList>
            <person name="Zhang R.-G."/>
        </authorList>
    </citation>
    <scope>NUCLEOTIDE SEQUENCE [LARGE SCALE GENOMIC DNA]</scope>
    <source>
        <tissue evidence="7">Leaves</tissue>
    </source>
</reference>
<name>A0ABQ8HQN7_9ROSI</name>
<evidence type="ECO:0000259" key="6">
    <source>
        <dbReference type="PROSITE" id="PS50066"/>
    </source>
</evidence>
<comment type="subcellular location">
    <subcellularLocation>
        <location evidence="1">Nucleus</location>
    </subcellularLocation>
</comment>
<evidence type="ECO:0000313" key="7">
    <source>
        <dbReference type="EMBL" id="KAH7566655.1"/>
    </source>
</evidence>
<keyword evidence="5" id="KW-0539">Nucleus</keyword>
<dbReference type="CDD" id="cd00120">
    <property type="entry name" value="MADS"/>
    <property type="match status" value="1"/>
</dbReference>
<feature type="domain" description="MADS-box" evidence="6">
    <location>
        <begin position="1"/>
        <end position="61"/>
    </location>
</feature>
<dbReference type="PROSITE" id="PS50066">
    <property type="entry name" value="MADS_BOX_2"/>
    <property type="match status" value="1"/>
</dbReference>
<proteinExistence type="predicted"/>
<gene>
    <name evidence="7" type="ORF">JRO89_XS08G0210000</name>
</gene>
<evidence type="ECO:0000256" key="1">
    <source>
        <dbReference type="ARBA" id="ARBA00004123"/>
    </source>
</evidence>
<dbReference type="SUPFAM" id="SSF55455">
    <property type="entry name" value="SRF-like"/>
    <property type="match status" value="1"/>
</dbReference>
<evidence type="ECO:0000256" key="4">
    <source>
        <dbReference type="ARBA" id="ARBA00023163"/>
    </source>
</evidence>